<feature type="compositionally biased region" description="Polar residues" evidence="1">
    <location>
        <begin position="50"/>
        <end position="76"/>
    </location>
</feature>
<feature type="compositionally biased region" description="Low complexity" evidence="1">
    <location>
        <begin position="19"/>
        <end position="49"/>
    </location>
</feature>
<reference evidence="2 3" key="1">
    <citation type="journal article" date="2016" name="Sci. Rep.">
        <title>Peltaster fructicola genome reveals evolution from an invasive phytopathogen to an ectophytic parasite.</title>
        <authorList>
            <person name="Xu C."/>
            <person name="Chen H."/>
            <person name="Gleason M.L."/>
            <person name="Xu J.R."/>
            <person name="Liu H."/>
            <person name="Zhang R."/>
            <person name="Sun G."/>
        </authorList>
    </citation>
    <scope>NUCLEOTIDE SEQUENCE [LARGE SCALE GENOMIC DNA]</scope>
    <source>
        <strain evidence="2 3">LNHT1506</strain>
    </source>
</reference>
<dbReference type="AlphaFoldDB" id="A0A6H0XP47"/>
<evidence type="ECO:0000256" key="1">
    <source>
        <dbReference type="SAM" id="MobiDB-lite"/>
    </source>
</evidence>
<keyword evidence="3" id="KW-1185">Reference proteome</keyword>
<feature type="compositionally biased region" description="Polar residues" evidence="1">
    <location>
        <begin position="91"/>
        <end position="100"/>
    </location>
</feature>
<proteinExistence type="predicted"/>
<dbReference type="EMBL" id="CP051139">
    <property type="protein sequence ID" value="QIW96455.1"/>
    <property type="molecule type" value="Genomic_DNA"/>
</dbReference>
<feature type="region of interest" description="Disordered" evidence="1">
    <location>
        <begin position="1"/>
        <end position="115"/>
    </location>
</feature>
<protein>
    <submittedName>
        <fullName evidence="2">Uncharacterized protein</fullName>
    </submittedName>
</protein>
<dbReference type="Proteomes" id="UP000503462">
    <property type="component" value="Chromosome 1"/>
</dbReference>
<sequence>METRSKRQQAMQRPPYPQLSTSTSIAPSQSSASSAFQSSSSLESIQSPTQGPFGQHLQSPFNQSAPLPSPLTQQPATYFGSMSVAAAPPQAQRNPSSNQIPGYAGQRGDNGQAPVTAPFLDNFNLVAEAAKRAQMACLMRDLGDVEL</sequence>
<evidence type="ECO:0000313" key="2">
    <source>
        <dbReference type="EMBL" id="QIW96455.1"/>
    </source>
</evidence>
<accession>A0A6H0XP47</accession>
<name>A0A6H0XP47_9PEZI</name>
<organism evidence="2 3">
    <name type="scientific">Peltaster fructicola</name>
    <dbReference type="NCBI Taxonomy" id="286661"/>
    <lineage>
        <taxon>Eukaryota</taxon>
        <taxon>Fungi</taxon>
        <taxon>Dikarya</taxon>
        <taxon>Ascomycota</taxon>
        <taxon>Pezizomycotina</taxon>
        <taxon>Dothideomycetes</taxon>
        <taxon>Dothideomycetes incertae sedis</taxon>
        <taxon>Peltaster</taxon>
    </lineage>
</organism>
<gene>
    <name evidence="2" type="ORF">AMS68_001973</name>
</gene>
<evidence type="ECO:0000313" key="3">
    <source>
        <dbReference type="Proteomes" id="UP000503462"/>
    </source>
</evidence>
<dbReference type="OrthoDB" id="4157208at2759"/>